<organism evidence="1">
    <name type="scientific">Gallibacterium anatis</name>
    <dbReference type="NCBI Taxonomy" id="750"/>
    <lineage>
        <taxon>Bacteria</taxon>
        <taxon>Pseudomonadati</taxon>
        <taxon>Pseudomonadota</taxon>
        <taxon>Gammaproteobacteria</taxon>
        <taxon>Pasteurellales</taxon>
        <taxon>Pasteurellaceae</taxon>
        <taxon>Gallibacterium</taxon>
    </lineage>
</organism>
<accession>A0A930Y5G4</accession>
<proteinExistence type="predicted"/>
<protein>
    <submittedName>
        <fullName evidence="1">Uncharacterized protein</fullName>
    </submittedName>
</protein>
<evidence type="ECO:0000313" key="1">
    <source>
        <dbReference type="EMBL" id="MBF4102995.1"/>
    </source>
</evidence>
<gene>
    <name evidence="1" type="ORF">INT80_12585</name>
</gene>
<dbReference type="EMBL" id="JADION010000041">
    <property type="protein sequence ID" value="MBF4102995.1"/>
    <property type="molecule type" value="Genomic_DNA"/>
</dbReference>
<sequence length="117" mass="12640">MFRNFDIGASEGVDAGQVIVTQVGKEFSFSEIEAGMTGTLAEGDSFRPVALWSCWINCSRFGCSGRRWFGGSSAHSAPSDTTPPSQPTDVVIKNDGKQITVKPNPVVKLLLKMTRVM</sequence>
<comment type="caution">
    <text evidence="1">The sequence shown here is derived from an EMBL/GenBank/DDBJ whole genome shotgun (WGS) entry which is preliminary data.</text>
</comment>
<name>A0A930Y5G4_9PAST</name>
<reference evidence="1" key="1">
    <citation type="submission" date="2020-11" db="EMBL/GenBank/DDBJ databases">
        <title>Gallibacterium anatis 1637, full genome, WGS.</title>
        <authorList>
            <person name="Laishevtcev A.I."/>
            <person name="Yakimova E.A."/>
            <person name="Petkovich D."/>
            <person name="Stepanova T.V."/>
            <person name="Kalendr R.S."/>
            <person name="Rubalsky E.O."/>
            <person name="Zulkarneev E.R."/>
            <person name="Aleshkin A.V."/>
        </authorList>
    </citation>
    <scope>NUCLEOTIDE SEQUENCE</scope>
    <source>
        <strain evidence="1">1637</strain>
    </source>
</reference>
<dbReference type="AlphaFoldDB" id="A0A930Y5G4"/>